<feature type="region of interest" description="Disordered" evidence="7">
    <location>
        <begin position="529"/>
        <end position="570"/>
    </location>
</feature>
<feature type="domain" description="Reverse transcriptase" evidence="8">
    <location>
        <begin position="1272"/>
        <end position="1529"/>
    </location>
</feature>
<dbReference type="Proteomes" id="UP001235939">
    <property type="component" value="Chromosome 01"/>
</dbReference>
<keyword evidence="6" id="KW-0695">RNA-directed DNA polymerase</keyword>
<evidence type="ECO:0000256" key="1">
    <source>
        <dbReference type="ARBA" id="ARBA00022679"/>
    </source>
</evidence>
<dbReference type="InterPro" id="IPR036691">
    <property type="entry name" value="Endo/exonu/phosph_ase_sf"/>
</dbReference>
<evidence type="ECO:0000256" key="3">
    <source>
        <dbReference type="ARBA" id="ARBA00022722"/>
    </source>
</evidence>
<feature type="region of interest" description="Disordered" evidence="7">
    <location>
        <begin position="1510"/>
        <end position="1554"/>
    </location>
</feature>
<keyword evidence="2" id="KW-0548">Nucleotidyltransferase</keyword>
<dbReference type="InterPro" id="IPR043502">
    <property type="entry name" value="DNA/RNA_pol_sf"/>
</dbReference>
<evidence type="ECO:0000259" key="8">
    <source>
        <dbReference type="PROSITE" id="PS50878"/>
    </source>
</evidence>
<evidence type="ECO:0000313" key="9">
    <source>
        <dbReference type="EMBL" id="UYV60544.1"/>
    </source>
</evidence>
<feature type="region of interest" description="Disordered" evidence="7">
    <location>
        <begin position="886"/>
        <end position="920"/>
    </location>
</feature>
<dbReference type="InterPro" id="IPR000477">
    <property type="entry name" value="RT_dom"/>
</dbReference>
<feature type="region of interest" description="Disordered" evidence="7">
    <location>
        <begin position="1205"/>
        <end position="1240"/>
    </location>
</feature>
<accession>A0ABY6JVK5</accession>
<feature type="compositionally biased region" description="Basic residues" evidence="7">
    <location>
        <begin position="1205"/>
        <end position="1230"/>
    </location>
</feature>
<sequence>MPFLICWRWKSRRPKVAEGIVAKFNRWDDTMCLANAVFFLEETALKWFENNEETHTHTKPLLRHTEDSNILPNSIKQITVVCSDITGVQEVLITCSKALTLDKEIVIPASVVSVNHGKSKVWMANGSDFAKIIPAGMQVAEISLIDTSHLCCIDGGNDDFEKNENRCTEDLEKLVTLIDTDISNEDRTAPIYVHTDASGYGVGSVLVQMKDGGEKPIAYASRTLSKAERNYTTTEKECLAVIWLINKFRPYLFGRPFSIVTDHHSLCWLANFEDLSGRLARWALRLQEYEVTVCYKNGRKHKDADCLSRSPLPDTSEETEEDIPSLAMLTDVEKRSWARAPSTSLQKWKGISWSASRVQLADKLIEEGLDIEDATLRAFPLRKRAERIVLGNVLFFVEDADLVAALRSYGQVTSIVQRMMEMGGSSWGDAGRDAFITLKDGVKLSQIPARLDARSKGISTHVYMTYGIKCSLCNRQGHKRANCPPKTGLQERHMLLPVDAPLVLTAVPSKPPPKSNTPPLPIAALPPAVSLVADPPPSDTEKTEEAVGLSTPPSKKQDKPKASESSQEQRTMAEIQMDVLLKNDKASKIIDSVQKLGLERDDLLQALTHNGKMDRLLAQSNAEQKVAIDTLATALMALTGNTSDTLRRFKNQAAEKIEMNANSAAAASFCLPTTPPSADGSQIMNWAVAMENQDTTNELAPFTKVERKRRRTSALQRAPTAQSGTTAPAQRSTNATRGGFSARRRPLAQEIKATRKNIAEAKAQQATGTMDHCVYVEYCPEFSQLQYVLALEKLVGGTNIIQLNKMNGHVLVGLATKALAERLIEDTLLKTYPFRKRAERLIVTNLPFFVEDAEIIAALKPYGRVTSIASLLVNVAGFTMKDGRKGTVYPSERGHEAGETPNAPQHQPQKRDPASLPGVRSQVLEETNKESRDYAQDLCLGYSTIVASPAASRGSGLACLFVPGVALLRHRVLWPGCIDLVHLNVNGQKMAVINCHLSHAPRERLEQVGIISETEVRDNAWVVGDLNTDGGPAGATDSASVEALSNLLEQAALEDAATFFNLAHLPTRVADFEGHIQSSRFDRILLPAALEDRAKSYSARFYRLSDHRAVLLQLGSSPAAGSHSVAVVLRSAAAIEHLSSYIEDVELAAEDLDDGELWSGWNRIKAEILAEIRSLHTTRPEPEDDYVTRASRYIDGGRLSIAARPRNRPCRGRQLHRGNHHPHHPRRRRSSTPVRHLQGGNHCSPGWDSLPCELLSVYEDFFSALLWRVFGASMVRGALPSSTRRGSICLVLKARSGPGLTGFRPITLPSTGSSLPSFYGVSGPTSLRWRLTARPMLSPGGVLPWNIARVTDEVEIATAGRLPLAVVSVGLKSAFDSLDRGFMMSLLGSLGLPPAFIRGIQLLYAGANAAVRIGEHHTAAFPPLNGVRQGCAVSAALFSLATTPLLRRLQSALGECNVIAYADDIVLMVRQEEHFDAVGVHQGGEDCVARRPKRLFLALRMWCLTDSSSTRDLATSSTSTAARSLGGRLGDPGPEPQGAAAEPAIRPHHHRRLQ</sequence>
<evidence type="ECO:0000313" key="10">
    <source>
        <dbReference type="Proteomes" id="UP001235939"/>
    </source>
</evidence>
<keyword evidence="1" id="KW-0808">Transferase</keyword>
<gene>
    <name evidence="9" type="ORF">LAZ67_1001458</name>
</gene>
<organism evidence="9 10">
    <name type="scientific">Cordylochernes scorpioides</name>
    <dbReference type="NCBI Taxonomy" id="51811"/>
    <lineage>
        <taxon>Eukaryota</taxon>
        <taxon>Metazoa</taxon>
        <taxon>Ecdysozoa</taxon>
        <taxon>Arthropoda</taxon>
        <taxon>Chelicerata</taxon>
        <taxon>Arachnida</taxon>
        <taxon>Pseudoscorpiones</taxon>
        <taxon>Cheliferoidea</taxon>
        <taxon>Chernetidae</taxon>
        <taxon>Cordylochernes</taxon>
    </lineage>
</organism>
<feature type="non-terminal residue" evidence="9">
    <location>
        <position position="1"/>
    </location>
</feature>
<dbReference type="InterPro" id="IPR041373">
    <property type="entry name" value="RT_RNaseH"/>
</dbReference>
<dbReference type="PROSITE" id="PS50878">
    <property type="entry name" value="RT_POL"/>
    <property type="match status" value="1"/>
</dbReference>
<keyword evidence="5" id="KW-0378">Hydrolase</keyword>
<dbReference type="Gene3D" id="3.10.20.370">
    <property type="match status" value="1"/>
</dbReference>
<protein>
    <submittedName>
        <fullName evidence="9">K02A2.6-like</fullName>
    </submittedName>
</protein>
<evidence type="ECO:0000256" key="4">
    <source>
        <dbReference type="ARBA" id="ARBA00022759"/>
    </source>
</evidence>
<proteinExistence type="predicted"/>
<feature type="region of interest" description="Disordered" evidence="7">
    <location>
        <begin position="697"/>
        <end position="744"/>
    </location>
</feature>
<evidence type="ECO:0000256" key="7">
    <source>
        <dbReference type="SAM" id="MobiDB-lite"/>
    </source>
</evidence>
<dbReference type="Pfam" id="PF00078">
    <property type="entry name" value="RVT_1"/>
    <property type="match status" value="1"/>
</dbReference>
<dbReference type="Gene3D" id="3.60.10.10">
    <property type="entry name" value="Endonuclease/exonuclease/phosphatase"/>
    <property type="match status" value="1"/>
</dbReference>
<feature type="compositionally biased region" description="Low complexity" evidence="7">
    <location>
        <begin position="1510"/>
        <end position="1525"/>
    </location>
</feature>
<dbReference type="CDD" id="cd09274">
    <property type="entry name" value="RNase_HI_RT_Ty3"/>
    <property type="match status" value="1"/>
</dbReference>
<evidence type="ECO:0000256" key="2">
    <source>
        <dbReference type="ARBA" id="ARBA00022695"/>
    </source>
</evidence>
<dbReference type="InterPro" id="IPR050951">
    <property type="entry name" value="Retrovirus_Pol_polyprotein"/>
</dbReference>
<evidence type="ECO:0000256" key="5">
    <source>
        <dbReference type="ARBA" id="ARBA00022801"/>
    </source>
</evidence>
<keyword evidence="10" id="KW-1185">Reference proteome</keyword>
<dbReference type="PANTHER" id="PTHR37984">
    <property type="entry name" value="PROTEIN CBG26694"/>
    <property type="match status" value="1"/>
</dbReference>
<keyword evidence="4" id="KW-0255">Endonuclease</keyword>
<dbReference type="SUPFAM" id="SSF56219">
    <property type="entry name" value="DNase I-like"/>
    <property type="match status" value="1"/>
</dbReference>
<dbReference type="PANTHER" id="PTHR37984:SF5">
    <property type="entry name" value="PROTEIN NYNRIN-LIKE"/>
    <property type="match status" value="1"/>
</dbReference>
<dbReference type="Pfam" id="PF17917">
    <property type="entry name" value="RT_RNaseH"/>
    <property type="match status" value="1"/>
</dbReference>
<dbReference type="EMBL" id="CP092863">
    <property type="protein sequence ID" value="UYV60544.1"/>
    <property type="molecule type" value="Genomic_DNA"/>
</dbReference>
<reference evidence="9 10" key="1">
    <citation type="submission" date="2022-01" db="EMBL/GenBank/DDBJ databases">
        <title>A chromosomal length assembly of Cordylochernes scorpioides.</title>
        <authorList>
            <person name="Zeh D."/>
            <person name="Zeh J."/>
        </authorList>
    </citation>
    <scope>NUCLEOTIDE SEQUENCE [LARGE SCALE GENOMIC DNA]</scope>
    <source>
        <strain evidence="9">IN4F17</strain>
        <tissue evidence="9">Whole Body</tissue>
    </source>
</reference>
<name>A0ABY6JVK5_9ARAC</name>
<keyword evidence="3" id="KW-0540">Nuclease</keyword>
<dbReference type="SUPFAM" id="SSF56672">
    <property type="entry name" value="DNA/RNA polymerases"/>
    <property type="match status" value="1"/>
</dbReference>
<evidence type="ECO:0000256" key="6">
    <source>
        <dbReference type="ARBA" id="ARBA00022918"/>
    </source>
</evidence>
<feature type="compositionally biased region" description="Polar residues" evidence="7">
    <location>
        <begin position="713"/>
        <end position="736"/>
    </location>
</feature>